<accession>A0A432V7X4</accession>
<keyword evidence="3" id="KW-1185">Reference proteome</keyword>
<dbReference type="InterPro" id="IPR006175">
    <property type="entry name" value="YjgF/YER057c/UK114"/>
</dbReference>
<name>A0A432V7X4_9HYPH</name>
<evidence type="ECO:0000256" key="1">
    <source>
        <dbReference type="ARBA" id="ARBA00010552"/>
    </source>
</evidence>
<dbReference type="AlphaFoldDB" id="A0A432V7X4"/>
<reference evidence="2 3" key="1">
    <citation type="submission" date="2018-11" db="EMBL/GenBank/DDBJ databases">
        <title>Pseudaminobacter arsenicus sp. nov., an arsenic-resistant bacterium isolated from arsenic-rich aquifers.</title>
        <authorList>
            <person name="Mu Y."/>
        </authorList>
    </citation>
    <scope>NUCLEOTIDE SEQUENCE [LARGE SCALE GENOMIC DNA]</scope>
    <source>
        <strain evidence="2 3">CB3</strain>
    </source>
</reference>
<dbReference type="GO" id="GO:0019239">
    <property type="term" value="F:deaminase activity"/>
    <property type="evidence" value="ECO:0007669"/>
    <property type="project" value="TreeGrafter"/>
</dbReference>
<dbReference type="GO" id="GO:0005829">
    <property type="term" value="C:cytosol"/>
    <property type="evidence" value="ECO:0007669"/>
    <property type="project" value="TreeGrafter"/>
</dbReference>
<dbReference type="EMBL" id="RKST01000007">
    <property type="protein sequence ID" value="RUM98281.1"/>
    <property type="molecule type" value="Genomic_DNA"/>
</dbReference>
<organism evidence="2 3">
    <name type="scientific">Borborobacter arsenicus</name>
    <dbReference type="NCBI Taxonomy" id="1851146"/>
    <lineage>
        <taxon>Bacteria</taxon>
        <taxon>Pseudomonadati</taxon>
        <taxon>Pseudomonadota</taxon>
        <taxon>Alphaproteobacteria</taxon>
        <taxon>Hyphomicrobiales</taxon>
        <taxon>Phyllobacteriaceae</taxon>
        <taxon>Borborobacter</taxon>
    </lineage>
</organism>
<sequence length="145" mass="15566">MSGKQVVTTTFFGRPKEYSPWSAGIVIPPGYGILFTPGMTARDAEGNTVAPGDIRGQTRRVLEQLAAVLGEVGATLDDVVKMTVFLQDMDDVHAVQEIRRQFWATNPPVSSTVEVSRLVTEEVRIEIEAVAAIAPSNLAPTAAVV</sequence>
<dbReference type="OrthoDB" id="9808943at2"/>
<gene>
    <name evidence="2" type="ORF">EET67_09305</name>
</gene>
<dbReference type="Proteomes" id="UP000281647">
    <property type="component" value="Unassembled WGS sequence"/>
</dbReference>
<dbReference type="SUPFAM" id="SSF55298">
    <property type="entry name" value="YjgF-like"/>
    <property type="match status" value="1"/>
</dbReference>
<dbReference type="PANTHER" id="PTHR11803">
    <property type="entry name" value="2-IMINOBUTANOATE/2-IMINOPROPANOATE DEAMINASE RIDA"/>
    <property type="match status" value="1"/>
</dbReference>
<comment type="caution">
    <text evidence="2">The sequence shown here is derived from an EMBL/GenBank/DDBJ whole genome shotgun (WGS) entry which is preliminary data.</text>
</comment>
<comment type="similarity">
    <text evidence="1">Belongs to the RutC family.</text>
</comment>
<dbReference type="CDD" id="cd00448">
    <property type="entry name" value="YjgF_YER057c_UK114_family"/>
    <property type="match status" value="1"/>
</dbReference>
<proteinExistence type="inferred from homology"/>
<protein>
    <submittedName>
        <fullName evidence="2">RidA family protein</fullName>
    </submittedName>
</protein>
<dbReference type="Gene3D" id="3.30.1330.40">
    <property type="entry name" value="RutC-like"/>
    <property type="match status" value="1"/>
</dbReference>
<dbReference type="Pfam" id="PF01042">
    <property type="entry name" value="Ribonuc_L-PSP"/>
    <property type="match status" value="1"/>
</dbReference>
<dbReference type="RefSeq" id="WP_128626661.1">
    <property type="nucleotide sequence ID" value="NZ_RKST01000007.1"/>
</dbReference>
<dbReference type="PANTHER" id="PTHR11803:SF58">
    <property type="entry name" value="PROTEIN HMF1-RELATED"/>
    <property type="match status" value="1"/>
</dbReference>
<evidence type="ECO:0000313" key="3">
    <source>
        <dbReference type="Proteomes" id="UP000281647"/>
    </source>
</evidence>
<dbReference type="InterPro" id="IPR035959">
    <property type="entry name" value="RutC-like_sf"/>
</dbReference>
<evidence type="ECO:0000313" key="2">
    <source>
        <dbReference type="EMBL" id="RUM98281.1"/>
    </source>
</evidence>